<dbReference type="GO" id="GO:0004519">
    <property type="term" value="F:endonuclease activity"/>
    <property type="evidence" value="ECO:0007669"/>
    <property type="project" value="UniProtKB-KW"/>
</dbReference>
<dbReference type="InterPro" id="IPR036691">
    <property type="entry name" value="Endo/exonu/phosph_ase_sf"/>
</dbReference>
<gene>
    <name evidence="2" type="primary">ert</name>
</gene>
<organism evidence="2">
    <name type="scientific">Blattella germanica</name>
    <name type="common">German cockroach</name>
    <name type="synonym">Blatta germanica</name>
    <dbReference type="NCBI Taxonomy" id="6973"/>
    <lineage>
        <taxon>Eukaryota</taxon>
        <taxon>Metazoa</taxon>
        <taxon>Ecdysozoa</taxon>
        <taxon>Arthropoda</taxon>
        <taxon>Hexapoda</taxon>
        <taxon>Insecta</taxon>
        <taxon>Pterygota</taxon>
        <taxon>Neoptera</taxon>
        <taxon>Polyneoptera</taxon>
        <taxon>Dictyoptera</taxon>
        <taxon>Blattodea</taxon>
        <taxon>Blaberoidea</taxon>
        <taxon>Blattellidae</taxon>
        <taxon>Blattella</taxon>
    </lineage>
</organism>
<dbReference type="AlphaFoldDB" id="A0A060Q6A2"/>
<dbReference type="Gene3D" id="3.60.10.10">
    <property type="entry name" value="Endonuclease/exonuclease/phosphatase"/>
    <property type="match status" value="1"/>
</dbReference>
<dbReference type="PANTHER" id="PTHR47027">
    <property type="entry name" value="REVERSE TRANSCRIPTASE DOMAIN-CONTAINING PROTEIN"/>
    <property type="match status" value="1"/>
</dbReference>
<dbReference type="CDD" id="cd09076">
    <property type="entry name" value="L1-EN"/>
    <property type="match status" value="1"/>
</dbReference>
<evidence type="ECO:0000313" key="2">
    <source>
        <dbReference type="EMBL" id="CCH14900.1"/>
    </source>
</evidence>
<dbReference type="GO" id="GO:0003964">
    <property type="term" value="F:RNA-directed DNA polymerase activity"/>
    <property type="evidence" value="ECO:0007669"/>
    <property type="project" value="UniProtKB-KW"/>
</dbReference>
<dbReference type="InterPro" id="IPR005135">
    <property type="entry name" value="Endo/exonuclease/phosphatase"/>
</dbReference>
<reference evidence="2" key="1">
    <citation type="submission" date="2012-03" db="EMBL/GenBank/DDBJ databases">
        <authorList>
            <person name="Piulachs M."/>
        </authorList>
    </citation>
    <scope>NUCLEOTIDE SEQUENCE</scope>
    <source>
        <tissue evidence="2">Ovary</tissue>
    </source>
</reference>
<keyword evidence="2" id="KW-0548">Nucleotidyltransferase</keyword>
<sequence>MFLGTWNVRTLYSSGALEILTRELDRTGLDIVALQEVRWPGEGSQESGKFTLYYGGATKPEFGTGFLVRRSILSAIRDIKFVSDRISYIILKGKRHDFIIVNVYGPTEASDDTIKDEFYEELECVFDRLSQYHMKIVLGDFNAKVGREDIFRPTIGKFSLHEDTNDNGVRLVTFATSKNLIVKSTTFQHKDIHKYTWTSPDGETRNQIDHVLVDKRWHSSITDIRSVRGLDCNSDHQLVRVKIRERLALTRGTDNKDDSEKFELKNLRNDEVRLEYQIKITNRFETLECSEENVATEEENNINREWESIRDTIKLSASESVGLLKKRQSRKWFDDECADMVNKRKLAKMNWMREPNEQNSEQLCSIRRETTRFLKNKKREYLKEKINDLEINAKNRNIRELYQGIRIERKGFQARTNIIKDENGDMLADAKSILNRWGNYFNQLLNVHGEEEIEENNVQTAEVLVEEPSAIEVEMAIEKLKMYKASGIDGIPAELIKSGGEKLREKIHRLLSLIWKQETLPNEWKESVIIPIYKEGDKMDCNNYRGISLLSTSYKILTNILVSRLTPFIDEIIGDHQCAFRRNRSTIDQIFSIRQILEKKWEYNGTVHQLYIDFKKAYDSIKREKLYSILINFGIPKKLVRLIGMCLNGTKSRVRVGKQVSDIFDIHNGLKQGDALSPLLFNLVLEHAIKSLEDKEGVQLNGIHKLLVYADDIVLLGDSDEILKDNMHILRSNTRELGLEVNVNKTKYMVTRRNASCNANGQLMTNEGNFEEVAEFKYLGALITNRNEIQKEIKHRLNSGNACYYALQRLLSSRLLSKNIKLKIYKTVILPVILYGCETWTLTLREEKRLRVFENKVLRKIFGPKRDEETGEWRRLHNTELKDLYGKPDIIRTIKSRRLRWAGHVARMGDERGVRKILEGKPEGKRPVGRPRMKWENNINHDLREVDYTGDDWKTLAQDRDVWRAYVHTAMNLRVR</sequence>
<evidence type="ECO:0000259" key="1">
    <source>
        <dbReference type="PROSITE" id="PS50878"/>
    </source>
</evidence>
<feature type="domain" description="Reverse transcriptase" evidence="1">
    <location>
        <begin position="513"/>
        <end position="783"/>
    </location>
</feature>
<dbReference type="InterPro" id="IPR043502">
    <property type="entry name" value="DNA/RNA_pol_sf"/>
</dbReference>
<keyword evidence="2" id="KW-0695">RNA-directed DNA polymerase</keyword>
<dbReference type="SUPFAM" id="SSF56219">
    <property type="entry name" value="DNase I-like"/>
    <property type="match status" value="1"/>
</dbReference>
<name>A0A060Q6A2_BLAGE</name>
<keyword evidence="2" id="KW-0540">Nuclease</keyword>
<keyword evidence="2" id="KW-0808">Transferase</keyword>
<dbReference type="CDD" id="cd01650">
    <property type="entry name" value="RT_nLTR_like"/>
    <property type="match status" value="1"/>
</dbReference>
<keyword evidence="2" id="KW-0255">Endonuclease</keyword>
<dbReference type="SUPFAM" id="SSF56672">
    <property type="entry name" value="DNA/RNA polymerases"/>
    <property type="match status" value="1"/>
</dbReference>
<dbReference type="InterPro" id="IPR043128">
    <property type="entry name" value="Rev_trsase/Diguanyl_cyclase"/>
</dbReference>
<proteinExistence type="evidence at transcript level"/>
<keyword evidence="2" id="KW-0378">Hydrolase</keyword>
<dbReference type="InterPro" id="IPR000477">
    <property type="entry name" value="RT_dom"/>
</dbReference>
<dbReference type="PROSITE" id="PS50878">
    <property type="entry name" value="RT_POL"/>
    <property type="match status" value="1"/>
</dbReference>
<accession>A0A060Q6A2</accession>
<reference evidence="2" key="2">
    <citation type="submission" date="2014-05" db="EMBL/GenBank/DDBJ databases">
        <title>A novel miRNA in Blattella germanica oogenesis.</title>
        <authorList>
            <person name="Tanaka E.D."/>
            <person name="Piulachs M.D."/>
        </authorList>
    </citation>
    <scope>NUCLEOTIDE SEQUENCE</scope>
    <source>
        <tissue evidence="2">Ovary</tissue>
    </source>
</reference>
<dbReference type="EMBL" id="HE799691">
    <property type="protein sequence ID" value="CCH14900.1"/>
    <property type="molecule type" value="mRNA"/>
</dbReference>
<dbReference type="Gene3D" id="3.30.70.270">
    <property type="match status" value="1"/>
</dbReference>
<dbReference type="Pfam" id="PF00078">
    <property type="entry name" value="RVT_1"/>
    <property type="match status" value="1"/>
</dbReference>
<dbReference type="Pfam" id="PF03372">
    <property type="entry name" value="Exo_endo_phos"/>
    <property type="match status" value="1"/>
</dbReference>
<protein>
    <submittedName>
        <fullName evidence="2">Endonuclease-reverse transcriptase</fullName>
    </submittedName>
</protein>
<dbReference type="PANTHER" id="PTHR47027:SF20">
    <property type="entry name" value="REVERSE TRANSCRIPTASE-LIKE PROTEIN WITH RNA-DIRECTED DNA POLYMERASE DOMAIN"/>
    <property type="match status" value="1"/>
</dbReference>